<evidence type="ECO:0000256" key="10">
    <source>
        <dbReference type="ARBA" id="ARBA00031630"/>
    </source>
</evidence>
<evidence type="ECO:0000259" key="13">
    <source>
        <dbReference type="Pfam" id="PF01872"/>
    </source>
</evidence>
<evidence type="ECO:0000256" key="2">
    <source>
        <dbReference type="ARBA" id="ARBA00005104"/>
    </source>
</evidence>
<dbReference type="HOGENOM" id="CLU_036590_6_0_1"/>
<dbReference type="InterPro" id="IPR024072">
    <property type="entry name" value="DHFR-like_dom_sf"/>
</dbReference>
<dbReference type="OMA" id="ERWNCIE"/>
<gene>
    <name evidence="14" type="primary">Mo00455</name>
    <name evidence="14" type="ORF">E5Q_00455</name>
</gene>
<organism evidence="14 15">
    <name type="scientific">Mixia osmundae (strain CBS 9802 / IAM 14324 / JCM 22182 / KY 12970)</name>
    <dbReference type="NCBI Taxonomy" id="764103"/>
    <lineage>
        <taxon>Eukaryota</taxon>
        <taxon>Fungi</taxon>
        <taxon>Dikarya</taxon>
        <taxon>Basidiomycota</taxon>
        <taxon>Pucciniomycotina</taxon>
        <taxon>Mixiomycetes</taxon>
        <taxon>Mixiales</taxon>
        <taxon>Mixiaceae</taxon>
        <taxon>Mixia</taxon>
    </lineage>
</organism>
<comment type="similarity">
    <text evidence="3">Belongs to the HTP reductase family.</text>
</comment>
<evidence type="ECO:0000256" key="9">
    <source>
        <dbReference type="ARBA" id="ARBA00030073"/>
    </source>
</evidence>
<dbReference type="eggNOG" id="ENOG502S17A">
    <property type="taxonomic scope" value="Eukaryota"/>
</dbReference>
<dbReference type="InParanoid" id="G7DTG2"/>
<dbReference type="STRING" id="764103.G7DTG2"/>
<comment type="caution">
    <text evidence="14">The sequence shown here is derived from an EMBL/GenBank/DDBJ whole genome shotgun (WGS) entry which is preliminary data.</text>
</comment>
<dbReference type="EMBL" id="BABT02000025">
    <property type="protein sequence ID" value="GAA93809.1"/>
    <property type="molecule type" value="Genomic_DNA"/>
</dbReference>
<dbReference type="SUPFAM" id="SSF53597">
    <property type="entry name" value="Dihydrofolate reductase-like"/>
    <property type="match status" value="1"/>
</dbReference>
<evidence type="ECO:0000256" key="5">
    <source>
        <dbReference type="ARBA" id="ARBA00015035"/>
    </source>
</evidence>
<evidence type="ECO:0000256" key="8">
    <source>
        <dbReference type="ARBA" id="ARBA00023002"/>
    </source>
</evidence>
<dbReference type="EC" id="1.1.1.302" evidence="4"/>
<comment type="catalytic activity">
    <reaction evidence="11">
        <text>2,5-diamino-6-(1-D-ribitylamino)pyrimidin-4(3H)-one 5'-phosphate + NAD(+) = 2,5-diamino-6-(1-D-ribosylamino)pyrimidin-4(3H)-one 5'-phosphate + NADH + H(+)</text>
        <dbReference type="Rhea" id="RHEA:27274"/>
        <dbReference type="ChEBI" id="CHEBI:15378"/>
        <dbReference type="ChEBI" id="CHEBI:57540"/>
        <dbReference type="ChEBI" id="CHEBI:57945"/>
        <dbReference type="ChEBI" id="CHEBI:58890"/>
        <dbReference type="ChEBI" id="CHEBI:59545"/>
        <dbReference type="EC" id="1.1.1.302"/>
    </reaction>
</comment>
<comment type="pathway">
    <text evidence="2">Cofactor biosynthesis; riboflavin biosynthesis.</text>
</comment>
<evidence type="ECO:0000313" key="14">
    <source>
        <dbReference type="EMBL" id="GAA93809.1"/>
    </source>
</evidence>
<name>G7DTG2_MIXOS</name>
<reference evidence="14 15" key="1">
    <citation type="journal article" date="2011" name="J. Gen. Appl. Microbiol.">
        <title>Draft genome sequencing of the enigmatic basidiomycete Mixia osmundae.</title>
        <authorList>
            <person name="Nishida H."/>
            <person name="Nagatsuka Y."/>
            <person name="Sugiyama J."/>
        </authorList>
    </citation>
    <scope>NUCLEOTIDE SEQUENCE [LARGE SCALE GENOMIC DNA]</scope>
    <source>
        <strain evidence="15">CBS 9802 / IAM 14324 / JCM 22182 / KY 12970</strain>
    </source>
</reference>
<evidence type="ECO:0000256" key="12">
    <source>
        <dbReference type="ARBA" id="ARBA00049020"/>
    </source>
</evidence>
<sequence>MTPDESQPEYLIDALATRHRSATLTYAQSRDNKIAGPGGQMLPLSCPESMRMTHWMRYMHDAILVGVGTVSADDPQLNTRHLPLTSDKQRSPRPVVLDTLLVTSTGCRLLLNYRTSAGRQPLFYHSKDAPDDRREALSAAGAEMVAMPLLNGHISMHAVLDDLDQRGYHSVMIEGGAKIIASCLAAPNLLDRIIVTVSPSIVGQGIEVEDISCNGAYERSRSDLALGVDTISFYKPI</sequence>
<dbReference type="InterPro" id="IPR002734">
    <property type="entry name" value="RibDG_C"/>
</dbReference>
<evidence type="ECO:0000256" key="3">
    <source>
        <dbReference type="ARBA" id="ARBA00009723"/>
    </source>
</evidence>
<accession>G7DTG2</accession>
<dbReference type="GO" id="GO:0008703">
    <property type="term" value="F:5-amino-6-(5-phosphoribosylamino)uracil reductase activity"/>
    <property type="evidence" value="ECO:0007669"/>
    <property type="project" value="InterPro"/>
</dbReference>
<dbReference type="FunCoup" id="G7DTG2">
    <property type="interactions" value="101"/>
</dbReference>
<dbReference type="PANTHER" id="PTHR38011:SF7">
    <property type="entry name" value="2,5-DIAMINO-6-RIBOSYLAMINO-4(3H)-PYRIMIDINONE 5'-PHOSPHATE REDUCTASE"/>
    <property type="match status" value="1"/>
</dbReference>
<evidence type="ECO:0000256" key="4">
    <source>
        <dbReference type="ARBA" id="ARBA00012851"/>
    </source>
</evidence>
<dbReference type="PANTHER" id="PTHR38011">
    <property type="entry name" value="DIHYDROFOLATE REDUCTASE FAMILY PROTEIN (AFU_ORTHOLOGUE AFUA_8G06820)"/>
    <property type="match status" value="1"/>
</dbReference>
<dbReference type="InterPro" id="IPR050765">
    <property type="entry name" value="Riboflavin_Biosynth_HTPR"/>
</dbReference>
<proteinExistence type="inferred from homology"/>
<protein>
    <recommendedName>
        <fullName evidence="5">2,5-diamino-6-ribosylamino-4(3H)-pyrimidinone 5'-phosphate reductase</fullName>
        <ecNumber evidence="4">1.1.1.302</ecNumber>
    </recommendedName>
    <alternativeName>
        <fullName evidence="10">2,5-diamino-6-(5-phospho-D-ribosylamino)pyrimidin-4(3H)-one reductase</fullName>
    </alternativeName>
    <alternativeName>
        <fullName evidence="9">2,5-diamino-6-ribitylamino-4(3H)-pyrimidinone 5'-phosphate synthase</fullName>
    </alternativeName>
</protein>
<feature type="domain" description="Bacterial bifunctional deaminase-reductase C-terminal" evidence="13">
    <location>
        <begin position="23"/>
        <end position="204"/>
    </location>
</feature>
<dbReference type="OrthoDB" id="5432at2759"/>
<keyword evidence="7" id="KW-0521">NADP</keyword>
<evidence type="ECO:0000256" key="6">
    <source>
        <dbReference type="ARBA" id="ARBA00022619"/>
    </source>
</evidence>
<evidence type="ECO:0000256" key="7">
    <source>
        <dbReference type="ARBA" id="ARBA00022857"/>
    </source>
</evidence>
<keyword evidence="15" id="KW-1185">Reference proteome</keyword>
<reference evidence="14 15" key="2">
    <citation type="journal article" date="2012" name="Open Biol.">
        <title>Characteristics of nucleosomes and linker DNA regions on the genome of the basidiomycete Mixia osmundae revealed by mono- and dinucleosome mapping.</title>
        <authorList>
            <person name="Nishida H."/>
            <person name="Kondo S."/>
            <person name="Matsumoto T."/>
            <person name="Suzuki Y."/>
            <person name="Yoshikawa H."/>
            <person name="Taylor T.D."/>
            <person name="Sugiyama J."/>
        </authorList>
    </citation>
    <scope>NUCLEOTIDE SEQUENCE [LARGE SCALE GENOMIC DNA]</scope>
    <source>
        <strain evidence="15">CBS 9802 / IAM 14324 / JCM 22182 / KY 12970</strain>
    </source>
</reference>
<comment type="function">
    <text evidence="1">Catalyzes an early step in riboflavin biosynthesis, the NADPH-dependent reduction of the ribose side chain of 2,5-diamino-6-ribosylamino-4(3H)-pyrimidinone 5'-phosphate, yielding 2,5-diamino-6-ribitylamino-4(3H)-pyrimidinone 5'-phosphate.</text>
</comment>
<dbReference type="AlphaFoldDB" id="G7DTG2"/>
<dbReference type="Gene3D" id="3.40.430.10">
    <property type="entry name" value="Dihydrofolate Reductase, subunit A"/>
    <property type="match status" value="1"/>
</dbReference>
<dbReference type="RefSeq" id="XP_014571423.1">
    <property type="nucleotide sequence ID" value="XM_014715937.1"/>
</dbReference>
<dbReference type="GO" id="GO:0009231">
    <property type="term" value="P:riboflavin biosynthetic process"/>
    <property type="evidence" value="ECO:0007669"/>
    <property type="project" value="UniProtKB-KW"/>
</dbReference>
<keyword evidence="8" id="KW-0560">Oxidoreductase</keyword>
<evidence type="ECO:0000256" key="11">
    <source>
        <dbReference type="ARBA" id="ARBA00047550"/>
    </source>
</evidence>
<evidence type="ECO:0000256" key="1">
    <source>
        <dbReference type="ARBA" id="ARBA00003555"/>
    </source>
</evidence>
<keyword evidence="6" id="KW-0686">Riboflavin biosynthesis</keyword>
<comment type="catalytic activity">
    <reaction evidence="12">
        <text>2,5-diamino-6-(1-D-ribitylamino)pyrimidin-4(3H)-one 5'-phosphate + NADP(+) = 2,5-diamino-6-(1-D-ribosylamino)pyrimidin-4(3H)-one 5'-phosphate + NADPH + H(+)</text>
        <dbReference type="Rhea" id="RHEA:27278"/>
        <dbReference type="ChEBI" id="CHEBI:15378"/>
        <dbReference type="ChEBI" id="CHEBI:57783"/>
        <dbReference type="ChEBI" id="CHEBI:58349"/>
        <dbReference type="ChEBI" id="CHEBI:58890"/>
        <dbReference type="ChEBI" id="CHEBI:59545"/>
        <dbReference type="EC" id="1.1.1.302"/>
    </reaction>
</comment>
<dbReference type="Pfam" id="PF01872">
    <property type="entry name" value="RibD_C"/>
    <property type="match status" value="1"/>
</dbReference>
<evidence type="ECO:0000313" key="15">
    <source>
        <dbReference type="Proteomes" id="UP000009131"/>
    </source>
</evidence>
<dbReference type="Proteomes" id="UP000009131">
    <property type="component" value="Unassembled WGS sequence"/>
</dbReference>